<dbReference type="PROSITE" id="PS51296">
    <property type="entry name" value="RIESKE"/>
    <property type="match status" value="1"/>
</dbReference>
<dbReference type="EMBL" id="MN740795">
    <property type="protein sequence ID" value="QHU12039.1"/>
    <property type="molecule type" value="Genomic_DNA"/>
</dbReference>
<evidence type="ECO:0000256" key="2">
    <source>
        <dbReference type="ARBA" id="ARBA00022692"/>
    </source>
</evidence>
<evidence type="ECO:0000256" key="3">
    <source>
        <dbReference type="ARBA" id="ARBA00022714"/>
    </source>
</evidence>
<evidence type="ECO:0000256" key="9">
    <source>
        <dbReference type="ARBA" id="ARBA00023136"/>
    </source>
</evidence>
<dbReference type="AlphaFoldDB" id="A0A6C0K2U2"/>
<dbReference type="SUPFAM" id="SSF55961">
    <property type="entry name" value="Bet v1-like"/>
    <property type="match status" value="1"/>
</dbReference>
<organism evidence="11">
    <name type="scientific">viral metagenome</name>
    <dbReference type="NCBI Taxonomy" id="1070528"/>
    <lineage>
        <taxon>unclassified sequences</taxon>
        <taxon>metagenomes</taxon>
        <taxon>organismal metagenomes</taxon>
    </lineage>
</organism>
<evidence type="ECO:0000313" key="11">
    <source>
        <dbReference type="EMBL" id="QHU12039.1"/>
    </source>
</evidence>
<keyword evidence="2" id="KW-0812">Transmembrane</keyword>
<keyword evidence="4" id="KW-0479">Metal-binding</keyword>
<keyword evidence="6" id="KW-0560">Oxidoreductase</keyword>
<evidence type="ECO:0000256" key="4">
    <source>
        <dbReference type="ARBA" id="ARBA00022723"/>
    </source>
</evidence>
<keyword evidence="3" id="KW-0001">2Fe-2S</keyword>
<dbReference type="GO" id="GO:0016020">
    <property type="term" value="C:membrane"/>
    <property type="evidence" value="ECO:0007669"/>
    <property type="project" value="UniProtKB-SubCell"/>
</dbReference>
<dbReference type="InterPro" id="IPR036922">
    <property type="entry name" value="Rieske_2Fe-2S_sf"/>
</dbReference>
<dbReference type="GO" id="GO:0016491">
    <property type="term" value="F:oxidoreductase activity"/>
    <property type="evidence" value="ECO:0007669"/>
    <property type="project" value="UniProtKB-KW"/>
</dbReference>
<dbReference type="Pfam" id="PF00355">
    <property type="entry name" value="Rieske"/>
    <property type="match status" value="1"/>
</dbReference>
<evidence type="ECO:0000259" key="10">
    <source>
        <dbReference type="PROSITE" id="PS51296"/>
    </source>
</evidence>
<evidence type="ECO:0000256" key="7">
    <source>
        <dbReference type="ARBA" id="ARBA00023004"/>
    </source>
</evidence>
<dbReference type="InterPro" id="IPR050584">
    <property type="entry name" value="Cholesterol_7-desaturase"/>
</dbReference>
<dbReference type="Gene3D" id="3.90.380.10">
    <property type="entry name" value="Naphthalene 1,2-dioxygenase Alpha Subunit, Chain A, domain 1"/>
    <property type="match status" value="1"/>
</dbReference>
<keyword evidence="9" id="KW-0472">Membrane</keyword>
<sequence>MHWVQKTMRLIIIMNVLLLSTMTTRTTTMAFFQNKGVMPFWYPIIPTKELNDVNKKNIQKVMFCDTPLVCYKKPNTSYILHSDICPHQGASFGEAGCVNEEGNLICGYHGFEFCDGNFCKIPNPDKKNLKSFRSKITLQRFPVQFRDDFLFFRPLHSSDDINDKKEEQKEDVFYPPEEADDGFRGVDGYIVVNNNYMTVCENLLDMLHISYVHSFGSRESPLPYDIRTKRLSNTSFQAQFMYAPNANTISSRVGQSPKVIVQNEYHLPTNTITRVFANELIKTVFTRSVPISKKKTLLYWKIYRNFWLDPYFPVFNVIGDWLTRWLMEKTVMEDIQMLKNVYDDAREGPLVTKYDITIANFRKDVQKYSQ</sequence>
<dbReference type="InterPro" id="IPR017941">
    <property type="entry name" value="Rieske_2Fe-2S"/>
</dbReference>
<evidence type="ECO:0000256" key="8">
    <source>
        <dbReference type="ARBA" id="ARBA00023014"/>
    </source>
</evidence>
<dbReference type="GO" id="GO:0051537">
    <property type="term" value="F:2 iron, 2 sulfur cluster binding"/>
    <property type="evidence" value="ECO:0007669"/>
    <property type="project" value="UniProtKB-KW"/>
</dbReference>
<feature type="domain" description="Rieske" evidence="10">
    <location>
        <begin position="41"/>
        <end position="143"/>
    </location>
</feature>
<protein>
    <recommendedName>
        <fullName evidence="10">Rieske domain-containing protein</fullName>
    </recommendedName>
</protein>
<keyword evidence="7" id="KW-0408">Iron</keyword>
<dbReference type="GO" id="GO:0046872">
    <property type="term" value="F:metal ion binding"/>
    <property type="evidence" value="ECO:0007669"/>
    <property type="project" value="UniProtKB-KW"/>
</dbReference>
<keyword evidence="8" id="KW-0411">Iron-sulfur</keyword>
<evidence type="ECO:0000256" key="6">
    <source>
        <dbReference type="ARBA" id="ARBA00023002"/>
    </source>
</evidence>
<accession>A0A6C0K2U2</accession>
<dbReference type="PANTHER" id="PTHR21266:SF32">
    <property type="entry name" value="CHOLESTEROL 7-DESATURASE NVD"/>
    <property type="match status" value="1"/>
</dbReference>
<keyword evidence="5" id="KW-1133">Transmembrane helix</keyword>
<name>A0A6C0K2U2_9ZZZZ</name>
<dbReference type="InterPro" id="IPR044043">
    <property type="entry name" value="VanA_C_cat"/>
</dbReference>
<evidence type="ECO:0000256" key="1">
    <source>
        <dbReference type="ARBA" id="ARBA00004370"/>
    </source>
</evidence>
<dbReference type="GO" id="GO:0005737">
    <property type="term" value="C:cytoplasm"/>
    <property type="evidence" value="ECO:0007669"/>
    <property type="project" value="TreeGrafter"/>
</dbReference>
<dbReference type="Gene3D" id="2.102.10.10">
    <property type="entry name" value="Rieske [2Fe-2S] iron-sulphur domain"/>
    <property type="match status" value="1"/>
</dbReference>
<evidence type="ECO:0000256" key="5">
    <source>
        <dbReference type="ARBA" id="ARBA00022989"/>
    </source>
</evidence>
<dbReference type="Pfam" id="PF19112">
    <property type="entry name" value="VanA_C"/>
    <property type="match status" value="1"/>
</dbReference>
<comment type="subcellular location">
    <subcellularLocation>
        <location evidence="1">Membrane</location>
    </subcellularLocation>
</comment>
<dbReference type="PANTHER" id="PTHR21266">
    <property type="entry name" value="IRON-SULFUR DOMAIN CONTAINING PROTEIN"/>
    <property type="match status" value="1"/>
</dbReference>
<proteinExistence type="predicted"/>
<reference evidence="11" key="1">
    <citation type="journal article" date="2020" name="Nature">
        <title>Giant virus diversity and host interactions through global metagenomics.</title>
        <authorList>
            <person name="Schulz F."/>
            <person name="Roux S."/>
            <person name="Paez-Espino D."/>
            <person name="Jungbluth S."/>
            <person name="Walsh D.A."/>
            <person name="Denef V.J."/>
            <person name="McMahon K.D."/>
            <person name="Konstantinidis K.T."/>
            <person name="Eloe-Fadrosh E.A."/>
            <person name="Kyrpides N.C."/>
            <person name="Woyke T."/>
        </authorList>
    </citation>
    <scope>NUCLEOTIDE SEQUENCE</scope>
    <source>
        <strain evidence="11">GVMAG-S-1101169-75</strain>
    </source>
</reference>
<dbReference type="SUPFAM" id="SSF50022">
    <property type="entry name" value="ISP domain"/>
    <property type="match status" value="1"/>
</dbReference>